<sequence>MHTLTHVLIVMGMAVVMLLYFAAKEQRAEILEAVTIQCQEDEVAIHGGFSDWYDPDLPLECVNFEVVAYYRAPNSYGKTWCKDPGESLEACAITR</sequence>
<dbReference type="AlphaFoldDB" id="A0A0F9LKI7"/>
<comment type="caution">
    <text evidence="2">The sequence shown here is derived from an EMBL/GenBank/DDBJ whole genome shotgun (WGS) entry which is preliminary data.</text>
</comment>
<reference evidence="2" key="1">
    <citation type="journal article" date="2015" name="Nature">
        <title>Complex archaea that bridge the gap between prokaryotes and eukaryotes.</title>
        <authorList>
            <person name="Spang A."/>
            <person name="Saw J.H."/>
            <person name="Jorgensen S.L."/>
            <person name="Zaremba-Niedzwiedzka K."/>
            <person name="Martijn J."/>
            <person name="Lind A.E."/>
            <person name="van Eijk R."/>
            <person name="Schleper C."/>
            <person name="Guy L."/>
            <person name="Ettema T.J."/>
        </authorList>
    </citation>
    <scope>NUCLEOTIDE SEQUENCE</scope>
</reference>
<evidence type="ECO:0000313" key="2">
    <source>
        <dbReference type="EMBL" id="KKM93903.1"/>
    </source>
</evidence>
<organism evidence="2">
    <name type="scientific">marine sediment metagenome</name>
    <dbReference type="NCBI Taxonomy" id="412755"/>
    <lineage>
        <taxon>unclassified sequences</taxon>
        <taxon>metagenomes</taxon>
        <taxon>ecological metagenomes</taxon>
    </lineage>
</organism>
<keyword evidence="1" id="KW-0472">Membrane</keyword>
<protein>
    <submittedName>
        <fullName evidence="2">Uncharacterized protein</fullName>
    </submittedName>
</protein>
<feature type="transmembrane region" description="Helical" evidence="1">
    <location>
        <begin position="6"/>
        <end position="23"/>
    </location>
</feature>
<keyword evidence="1" id="KW-0812">Transmembrane</keyword>
<keyword evidence="1" id="KW-1133">Transmembrane helix</keyword>
<dbReference type="EMBL" id="LAZR01006210">
    <property type="protein sequence ID" value="KKM93903.1"/>
    <property type="molecule type" value="Genomic_DNA"/>
</dbReference>
<evidence type="ECO:0000256" key="1">
    <source>
        <dbReference type="SAM" id="Phobius"/>
    </source>
</evidence>
<proteinExistence type="predicted"/>
<gene>
    <name evidence="2" type="ORF">LCGC14_1203670</name>
</gene>
<name>A0A0F9LKI7_9ZZZZ</name>
<accession>A0A0F9LKI7</accession>